<sequence length="450" mass="48167">MDVKAALQGYERIGVIGLGMTGMSAARFLAAHDVAPVLFDTRPQGSEQYQQATDLAQHECYLGELKLEDLLGLDLVIVSPGLAFTAPALLMARDAGVEFISDIELFARLVDVPVLAVTGSNGKSTVVSLTTHILRQCGRHVGLGGNIGIPALELLDQGHDCIVLELSSFQLEQTYSLHPAAACVLNVSPDHMDRYADLESYARVKNRIYRKADMCIYNRDDALSVPLRRRQLQHFLSVGLHADEHNLTVEMVDGEEFIVFAGQPLLAVSSMPMPGDYNKLNVQAALALVAALGTDLECAADAVASFEPLPHRCQQVANVDGVRWVNDSKATNAGACIAAIEGLRGDVSGKLILIAGGDGKGADLNVLKAPLQQVDVLITLGRDGSKIAALKRGAIEVDGIEEAVREAARHTSKDSLVLLSPACASLDMFRDYQQRGDVFTAAVEALYGDA</sequence>
<dbReference type="Gene3D" id="3.40.1190.10">
    <property type="entry name" value="Mur-like, catalytic domain"/>
    <property type="match status" value="1"/>
</dbReference>
<dbReference type="InterPro" id="IPR004101">
    <property type="entry name" value="Mur_ligase_C"/>
</dbReference>
<dbReference type="GO" id="GO:0071555">
    <property type="term" value="P:cell wall organization"/>
    <property type="evidence" value="ECO:0007669"/>
    <property type="project" value="UniProtKB-KW"/>
</dbReference>
<keyword evidence="7 8" id="KW-0132">Cell division</keyword>
<name>A0A432WK00_9GAMM</name>
<comment type="function">
    <text evidence="7 8">Cell wall formation. Catalyzes the addition of glutamate to the nucleotide precursor UDP-N-acetylmuramoyl-L-alanine (UMA).</text>
</comment>
<keyword evidence="5 7" id="KW-0547">Nucleotide-binding</keyword>
<dbReference type="SUPFAM" id="SSF53244">
    <property type="entry name" value="MurD-like peptide ligases, peptide-binding domain"/>
    <property type="match status" value="1"/>
</dbReference>
<keyword evidence="4 7" id="KW-0436">Ligase</keyword>
<dbReference type="EMBL" id="PIPO01000002">
    <property type="protein sequence ID" value="RUO34061.1"/>
    <property type="molecule type" value="Genomic_DNA"/>
</dbReference>
<evidence type="ECO:0000259" key="10">
    <source>
        <dbReference type="Pfam" id="PF08245"/>
    </source>
</evidence>
<evidence type="ECO:0000256" key="6">
    <source>
        <dbReference type="ARBA" id="ARBA00022840"/>
    </source>
</evidence>
<keyword evidence="7 8" id="KW-0131">Cell cycle</keyword>
<dbReference type="GO" id="GO:0005524">
    <property type="term" value="F:ATP binding"/>
    <property type="evidence" value="ECO:0007669"/>
    <property type="project" value="UniProtKB-UniRule"/>
</dbReference>
<dbReference type="NCBIfam" id="TIGR01087">
    <property type="entry name" value="murD"/>
    <property type="match status" value="1"/>
</dbReference>
<evidence type="ECO:0000256" key="7">
    <source>
        <dbReference type="HAMAP-Rule" id="MF_00639"/>
    </source>
</evidence>
<dbReference type="Proteomes" id="UP000287823">
    <property type="component" value="Unassembled WGS sequence"/>
</dbReference>
<dbReference type="AlphaFoldDB" id="A0A432WK00"/>
<comment type="similarity">
    <text evidence="7">Belongs to the MurCDEF family.</text>
</comment>
<evidence type="ECO:0000259" key="9">
    <source>
        <dbReference type="Pfam" id="PF02875"/>
    </source>
</evidence>
<dbReference type="Gene3D" id="3.90.190.20">
    <property type="entry name" value="Mur ligase, C-terminal domain"/>
    <property type="match status" value="1"/>
</dbReference>
<dbReference type="Pfam" id="PF08245">
    <property type="entry name" value="Mur_ligase_M"/>
    <property type="match status" value="1"/>
</dbReference>
<dbReference type="GO" id="GO:0009252">
    <property type="term" value="P:peptidoglycan biosynthetic process"/>
    <property type="evidence" value="ECO:0007669"/>
    <property type="project" value="UniProtKB-UniRule"/>
</dbReference>
<dbReference type="GO" id="GO:0008360">
    <property type="term" value="P:regulation of cell shape"/>
    <property type="evidence" value="ECO:0007669"/>
    <property type="project" value="UniProtKB-KW"/>
</dbReference>
<comment type="pathway">
    <text evidence="2 7 8">Cell wall biogenesis; peptidoglycan biosynthesis.</text>
</comment>
<keyword evidence="12" id="KW-1185">Reference proteome</keyword>
<feature type="binding site" evidence="7">
    <location>
        <begin position="119"/>
        <end position="125"/>
    </location>
    <ligand>
        <name>ATP</name>
        <dbReference type="ChEBI" id="CHEBI:30616"/>
    </ligand>
</feature>
<keyword evidence="7 8" id="KW-0961">Cell wall biogenesis/degradation</keyword>
<keyword evidence="7 8" id="KW-0133">Cell shape</keyword>
<evidence type="ECO:0000256" key="4">
    <source>
        <dbReference type="ARBA" id="ARBA00022598"/>
    </source>
</evidence>
<dbReference type="GO" id="GO:0008764">
    <property type="term" value="F:UDP-N-acetylmuramoylalanine-D-glutamate ligase activity"/>
    <property type="evidence" value="ECO:0007669"/>
    <property type="project" value="UniProtKB-UniRule"/>
</dbReference>
<dbReference type="PANTHER" id="PTHR43692">
    <property type="entry name" value="UDP-N-ACETYLMURAMOYLALANINE--D-GLUTAMATE LIGASE"/>
    <property type="match status" value="1"/>
</dbReference>
<dbReference type="UniPathway" id="UPA00219"/>
<dbReference type="InterPro" id="IPR036565">
    <property type="entry name" value="Mur-like_cat_sf"/>
</dbReference>
<feature type="domain" description="Mur ligase central" evidence="10">
    <location>
        <begin position="117"/>
        <end position="288"/>
    </location>
</feature>
<evidence type="ECO:0000313" key="12">
    <source>
        <dbReference type="Proteomes" id="UP000287823"/>
    </source>
</evidence>
<evidence type="ECO:0000256" key="2">
    <source>
        <dbReference type="ARBA" id="ARBA00004752"/>
    </source>
</evidence>
<dbReference type="SUPFAM" id="SSF53623">
    <property type="entry name" value="MurD-like peptide ligases, catalytic domain"/>
    <property type="match status" value="1"/>
</dbReference>
<dbReference type="GO" id="GO:0005737">
    <property type="term" value="C:cytoplasm"/>
    <property type="evidence" value="ECO:0007669"/>
    <property type="project" value="UniProtKB-SubCell"/>
</dbReference>
<feature type="domain" description="Mur ligase C-terminal" evidence="9">
    <location>
        <begin position="311"/>
        <end position="423"/>
    </location>
</feature>
<comment type="caution">
    <text evidence="11">The sequence shown here is derived from an EMBL/GenBank/DDBJ whole genome shotgun (WGS) entry which is preliminary data.</text>
</comment>
<protein>
    <recommendedName>
        <fullName evidence="7 8">UDP-N-acetylmuramoylalanine--D-glutamate ligase</fullName>
        <ecNumber evidence="7 8">6.3.2.9</ecNumber>
    </recommendedName>
    <alternativeName>
        <fullName evidence="7">D-glutamic acid-adding enzyme</fullName>
    </alternativeName>
    <alternativeName>
        <fullName evidence="7">UDP-N-acetylmuramoyl-L-alanyl-D-glutamate synthetase</fullName>
    </alternativeName>
</protein>
<comment type="catalytic activity">
    <reaction evidence="7 8">
        <text>UDP-N-acetyl-alpha-D-muramoyl-L-alanine + D-glutamate + ATP = UDP-N-acetyl-alpha-D-muramoyl-L-alanyl-D-glutamate + ADP + phosphate + H(+)</text>
        <dbReference type="Rhea" id="RHEA:16429"/>
        <dbReference type="ChEBI" id="CHEBI:15378"/>
        <dbReference type="ChEBI" id="CHEBI:29986"/>
        <dbReference type="ChEBI" id="CHEBI:30616"/>
        <dbReference type="ChEBI" id="CHEBI:43474"/>
        <dbReference type="ChEBI" id="CHEBI:83898"/>
        <dbReference type="ChEBI" id="CHEBI:83900"/>
        <dbReference type="ChEBI" id="CHEBI:456216"/>
        <dbReference type="EC" id="6.3.2.9"/>
    </reaction>
</comment>
<keyword evidence="7 8" id="KW-0573">Peptidoglycan synthesis</keyword>
<dbReference type="SUPFAM" id="SSF51984">
    <property type="entry name" value="MurCD N-terminal domain"/>
    <property type="match status" value="1"/>
</dbReference>
<dbReference type="PANTHER" id="PTHR43692:SF1">
    <property type="entry name" value="UDP-N-ACETYLMURAMOYLALANINE--D-GLUTAMATE LIGASE"/>
    <property type="match status" value="1"/>
</dbReference>
<dbReference type="InterPro" id="IPR036615">
    <property type="entry name" value="Mur_ligase_C_dom_sf"/>
</dbReference>
<accession>A0A432WK00</accession>
<evidence type="ECO:0000256" key="8">
    <source>
        <dbReference type="RuleBase" id="RU003664"/>
    </source>
</evidence>
<comment type="subcellular location">
    <subcellularLocation>
        <location evidence="1 7 8">Cytoplasm</location>
    </subcellularLocation>
</comment>
<dbReference type="InterPro" id="IPR013221">
    <property type="entry name" value="Mur_ligase_cen"/>
</dbReference>
<dbReference type="InterPro" id="IPR005762">
    <property type="entry name" value="MurD"/>
</dbReference>
<reference evidence="11 12" key="1">
    <citation type="journal article" date="2011" name="Front. Microbiol.">
        <title>Genomic signatures of strain selection and enhancement in Bacillus atrophaeus var. globigii, a historical biowarfare simulant.</title>
        <authorList>
            <person name="Gibbons H.S."/>
            <person name="Broomall S.M."/>
            <person name="McNew L.A."/>
            <person name="Daligault H."/>
            <person name="Chapman C."/>
            <person name="Bruce D."/>
            <person name="Karavis M."/>
            <person name="Krepps M."/>
            <person name="McGregor P.A."/>
            <person name="Hong C."/>
            <person name="Park K.H."/>
            <person name="Akmal A."/>
            <person name="Feldman A."/>
            <person name="Lin J.S."/>
            <person name="Chang W.E."/>
            <person name="Higgs B.W."/>
            <person name="Demirev P."/>
            <person name="Lindquist J."/>
            <person name="Liem A."/>
            <person name="Fochler E."/>
            <person name="Read T.D."/>
            <person name="Tapia R."/>
            <person name="Johnson S."/>
            <person name="Bishop-Lilly K.A."/>
            <person name="Detter C."/>
            <person name="Han C."/>
            <person name="Sozhamannan S."/>
            <person name="Rosenzweig C.N."/>
            <person name="Skowronski E.W."/>
        </authorList>
    </citation>
    <scope>NUCLEOTIDE SEQUENCE [LARGE SCALE GENOMIC DNA]</scope>
    <source>
        <strain evidence="11 12">Y4G10-17</strain>
    </source>
</reference>
<evidence type="ECO:0000256" key="5">
    <source>
        <dbReference type="ARBA" id="ARBA00022741"/>
    </source>
</evidence>
<dbReference type="EC" id="6.3.2.9" evidence="7 8"/>
<gene>
    <name evidence="7 11" type="primary">murD</name>
    <name evidence="11" type="ORF">CWE14_06350</name>
</gene>
<dbReference type="Pfam" id="PF02875">
    <property type="entry name" value="Mur_ligase_C"/>
    <property type="match status" value="1"/>
</dbReference>
<proteinExistence type="inferred from homology"/>
<organism evidence="11 12">
    <name type="scientific">Aliidiomarina soli</name>
    <dbReference type="NCBI Taxonomy" id="1928574"/>
    <lineage>
        <taxon>Bacteria</taxon>
        <taxon>Pseudomonadati</taxon>
        <taxon>Pseudomonadota</taxon>
        <taxon>Gammaproteobacteria</taxon>
        <taxon>Alteromonadales</taxon>
        <taxon>Idiomarinaceae</taxon>
        <taxon>Aliidiomarina</taxon>
    </lineage>
</organism>
<evidence type="ECO:0000256" key="3">
    <source>
        <dbReference type="ARBA" id="ARBA00022490"/>
    </source>
</evidence>
<dbReference type="HAMAP" id="MF_00639">
    <property type="entry name" value="MurD"/>
    <property type="match status" value="1"/>
</dbReference>
<keyword evidence="3 7" id="KW-0963">Cytoplasm</keyword>
<evidence type="ECO:0000256" key="1">
    <source>
        <dbReference type="ARBA" id="ARBA00004496"/>
    </source>
</evidence>
<dbReference type="RefSeq" id="WP_126798595.1">
    <property type="nucleotide sequence ID" value="NZ_PIPO01000002.1"/>
</dbReference>
<dbReference type="Gene3D" id="3.40.50.720">
    <property type="entry name" value="NAD(P)-binding Rossmann-like Domain"/>
    <property type="match status" value="1"/>
</dbReference>
<dbReference type="Pfam" id="PF21799">
    <property type="entry name" value="MurD-like_N"/>
    <property type="match status" value="1"/>
</dbReference>
<keyword evidence="6 7" id="KW-0067">ATP-binding</keyword>
<evidence type="ECO:0000313" key="11">
    <source>
        <dbReference type="EMBL" id="RUO34061.1"/>
    </source>
</evidence>
<dbReference type="GO" id="GO:0051301">
    <property type="term" value="P:cell division"/>
    <property type="evidence" value="ECO:0007669"/>
    <property type="project" value="UniProtKB-KW"/>
</dbReference>